<feature type="signal peptide" evidence="2">
    <location>
        <begin position="1"/>
        <end position="25"/>
    </location>
</feature>
<evidence type="ECO:0000313" key="4">
    <source>
        <dbReference type="Proteomes" id="UP000712673"/>
    </source>
</evidence>
<protein>
    <recommendedName>
        <fullName evidence="5">VPDSG-CTERM protein sorting domain-containing protein</fullName>
    </recommendedName>
</protein>
<feature type="chain" id="PRO_5037887466" description="VPDSG-CTERM protein sorting domain-containing protein" evidence="2">
    <location>
        <begin position="26"/>
        <end position="61"/>
    </location>
</feature>
<comment type="caution">
    <text evidence="3">The sequence shown here is derived from an EMBL/GenBank/DDBJ whole genome shotgun (WGS) entry which is preliminary data.</text>
</comment>
<evidence type="ECO:0000313" key="3">
    <source>
        <dbReference type="EMBL" id="MBM3225915.1"/>
    </source>
</evidence>
<reference evidence="3" key="1">
    <citation type="submission" date="2019-03" db="EMBL/GenBank/DDBJ databases">
        <title>Lake Tanganyika Metagenome-Assembled Genomes (MAGs).</title>
        <authorList>
            <person name="Tran P."/>
        </authorList>
    </citation>
    <scope>NUCLEOTIDE SEQUENCE</scope>
    <source>
        <strain evidence="3">K_DeepCast_65m_m2_066</strain>
    </source>
</reference>
<dbReference type="Proteomes" id="UP000712673">
    <property type="component" value="Unassembled WGS sequence"/>
</dbReference>
<proteinExistence type="predicted"/>
<keyword evidence="1" id="KW-0472">Membrane</keyword>
<keyword evidence="1" id="KW-1133">Transmembrane helix</keyword>
<gene>
    <name evidence="3" type="ORF">FJZ47_19260</name>
</gene>
<organism evidence="3 4">
    <name type="scientific">Tectimicrobiota bacterium</name>
    <dbReference type="NCBI Taxonomy" id="2528274"/>
    <lineage>
        <taxon>Bacteria</taxon>
        <taxon>Pseudomonadati</taxon>
        <taxon>Nitrospinota/Tectimicrobiota group</taxon>
        <taxon>Candidatus Tectimicrobiota</taxon>
    </lineage>
</organism>
<keyword evidence="2" id="KW-0732">Signal</keyword>
<dbReference type="EMBL" id="VGLS01000725">
    <property type="protein sequence ID" value="MBM3225915.1"/>
    <property type="molecule type" value="Genomic_DNA"/>
</dbReference>
<name>A0A938B5V3_UNCTE</name>
<accession>A0A938B5V3</accession>
<evidence type="ECO:0000256" key="2">
    <source>
        <dbReference type="SAM" id="SignalP"/>
    </source>
</evidence>
<sequence>MLKRIIQGLVVVGVCTLGLAATAFAAGPPPPAPEIDAGSAISALTILSGSLVLLSKRLRRK</sequence>
<evidence type="ECO:0008006" key="5">
    <source>
        <dbReference type="Google" id="ProtNLM"/>
    </source>
</evidence>
<evidence type="ECO:0000256" key="1">
    <source>
        <dbReference type="SAM" id="Phobius"/>
    </source>
</evidence>
<feature type="transmembrane region" description="Helical" evidence="1">
    <location>
        <begin position="35"/>
        <end position="54"/>
    </location>
</feature>
<keyword evidence="1" id="KW-0812">Transmembrane</keyword>
<dbReference type="AlphaFoldDB" id="A0A938B5V3"/>